<proteinExistence type="predicted"/>
<dbReference type="NCBIfam" id="NF042915">
    <property type="entry name" value="MAB_1171c_fam"/>
    <property type="match status" value="1"/>
</dbReference>
<feature type="transmembrane region" description="Helical" evidence="2">
    <location>
        <begin position="69"/>
        <end position="91"/>
    </location>
</feature>
<evidence type="ECO:0000256" key="1">
    <source>
        <dbReference type="SAM" id="MobiDB-lite"/>
    </source>
</evidence>
<dbReference type="Pfam" id="PF20182">
    <property type="entry name" value="DUF6545"/>
    <property type="match status" value="1"/>
</dbReference>
<gene>
    <name evidence="4" type="ORF">IF129_08130</name>
</gene>
<organism evidence="4 5">
    <name type="scientific">Streptomyces chumphonensis</name>
    <dbReference type="NCBI Taxonomy" id="1214925"/>
    <lineage>
        <taxon>Bacteria</taxon>
        <taxon>Bacillati</taxon>
        <taxon>Actinomycetota</taxon>
        <taxon>Actinomycetes</taxon>
        <taxon>Kitasatosporales</taxon>
        <taxon>Streptomycetaceae</taxon>
        <taxon>Streptomyces</taxon>
    </lineage>
</organism>
<evidence type="ECO:0000313" key="4">
    <source>
        <dbReference type="EMBL" id="MBD3931531.1"/>
    </source>
</evidence>
<protein>
    <recommendedName>
        <fullName evidence="3">DUF6545 domain-containing protein</fullName>
    </recommendedName>
</protein>
<name>A0A927ICR3_9ACTN</name>
<evidence type="ECO:0000313" key="5">
    <source>
        <dbReference type="Proteomes" id="UP000632289"/>
    </source>
</evidence>
<evidence type="ECO:0000259" key="3">
    <source>
        <dbReference type="Pfam" id="PF20182"/>
    </source>
</evidence>
<dbReference type="RefSeq" id="WP_191208842.1">
    <property type="nucleotide sequence ID" value="NZ_BAABKL010000018.1"/>
</dbReference>
<comment type="caution">
    <text evidence="4">The sequence shown here is derived from an EMBL/GenBank/DDBJ whole genome shotgun (WGS) entry which is preliminary data.</text>
</comment>
<sequence>MNDPTGLYWVCSAASWAALGFKLPGLWREPRNPMRWSVCSTLLLAGAAMFFAAPVAIARLNAHTGVPNIAAPVVYCLLTALGVSSHLLITYWRHPVERARPVALRWIGAYSAVLLALVVLFALGDPRVERRTDFDTYYATTPATGAFIVLYLVALAVAMTILARQVAGWAAVAGRPWLRRGLRLICAGAVCALGFCVAKLLAVAARWAGRDWDALNTEVAPALAVVGLLMSALGYALPVGGEKLSGARDRLARRRAYRALFPLWNALRAATPAIVPPARVPWWDFELRLTRRLAEINDGRLALRSHTDPAAGPTARRLGEEAGLADTELLAVVEAARLRAAVTAKARHRTFPPDGGEECAGPIGGADGIGELDWLVQVSRAFAASPVVRASAVEAHDPPARPEADPSPAHHRED</sequence>
<dbReference type="InterPro" id="IPR046675">
    <property type="entry name" value="DUF6545"/>
</dbReference>
<feature type="transmembrane region" description="Helical" evidence="2">
    <location>
        <begin position="184"/>
        <end position="207"/>
    </location>
</feature>
<keyword evidence="2" id="KW-0812">Transmembrane</keyword>
<feature type="transmembrane region" description="Helical" evidence="2">
    <location>
        <begin position="36"/>
        <end position="57"/>
    </location>
</feature>
<keyword evidence="2" id="KW-1133">Transmembrane helix</keyword>
<feature type="domain" description="DUF6545" evidence="3">
    <location>
        <begin position="252"/>
        <end position="383"/>
    </location>
</feature>
<feature type="transmembrane region" description="Helical" evidence="2">
    <location>
        <begin position="219"/>
        <end position="240"/>
    </location>
</feature>
<feature type="transmembrane region" description="Helical" evidence="2">
    <location>
        <begin position="6"/>
        <end position="24"/>
    </location>
</feature>
<reference evidence="4" key="1">
    <citation type="submission" date="2020-09" db="EMBL/GenBank/DDBJ databases">
        <title>Secondary metabolite and genome analysis of marine Streptomyces chumphonensis KK1-2T.</title>
        <authorList>
            <person name="Phongsopitanun W."/>
            <person name="Kanchanasin P."/>
            <person name="Pittayakhajonwut P."/>
            <person name="Suwanborirux K."/>
            <person name="Tanasupawat S."/>
        </authorList>
    </citation>
    <scope>NUCLEOTIDE SEQUENCE</scope>
    <source>
        <strain evidence="4">KK1-2</strain>
    </source>
</reference>
<feature type="transmembrane region" description="Helical" evidence="2">
    <location>
        <begin position="103"/>
        <end position="123"/>
    </location>
</feature>
<keyword evidence="5" id="KW-1185">Reference proteome</keyword>
<feature type="region of interest" description="Disordered" evidence="1">
    <location>
        <begin position="389"/>
        <end position="414"/>
    </location>
</feature>
<feature type="compositionally biased region" description="Basic and acidic residues" evidence="1">
    <location>
        <begin position="394"/>
        <end position="414"/>
    </location>
</feature>
<dbReference type="EMBL" id="JACXYU010000003">
    <property type="protein sequence ID" value="MBD3931531.1"/>
    <property type="molecule type" value="Genomic_DNA"/>
</dbReference>
<evidence type="ECO:0000256" key="2">
    <source>
        <dbReference type="SAM" id="Phobius"/>
    </source>
</evidence>
<dbReference type="AlphaFoldDB" id="A0A927ICR3"/>
<accession>A0A927ICR3</accession>
<keyword evidence="2" id="KW-0472">Membrane</keyword>
<feature type="transmembrane region" description="Helical" evidence="2">
    <location>
        <begin position="143"/>
        <end position="163"/>
    </location>
</feature>
<dbReference type="Proteomes" id="UP000632289">
    <property type="component" value="Unassembled WGS sequence"/>
</dbReference>
<dbReference type="InterPro" id="IPR050039">
    <property type="entry name" value="MAB_1171c-like"/>
</dbReference>